<evidence type="ECO:0000256" key="1">
    <source>
        <dbReference type="ARBA" id="ARBA00001933"/>
    </source>
</evidence>
<reference evidence="10" key="1">
    <citation type="journal article" date="2020" name="Nature">
        <title>Giant virus diversity and host interactions through global metagenomics.</title>
        <authorList>
            <person name="Schulz F."/>
            <person name="Roux S."/>
            <person name="Paez-Espino D."/>
            <person name="Jungbluth S."/>
            <person name="Walsh D.A."/>
            <person name="Denef V.J."/>
            <person name="McMahon K.D."/>
            <person name="Konstantinidis K.T."/>
            <person name="Eloe-Fadrosh E.A."/>
            <person name="Kyrpides N.C."/>
            <person name="Woyke T."/>
        </authorList>
    </citation>
    <scope>NUCLEOTIDE SEQUENCE</scope>
    <source>
        <strain evidence="10">GVMAG-M-3300027833-19</strain>
    </source>
</reference>
<dbReference type="InterPro" id="IPR000192">
    <property type="entry name" value="Aminotrans_V_dom"/>
</dbReference>
<dbReference type="InterPro" id="IPR015421">
    <property type="entry name" value="PyrdxlP-dep_Trfase_major"/>
</dbReference>
<evidence type="ECO:0000259" key="9">
    <source>
        <dbReference type="Pfam" id="PF00266"/>
    </source>
</evidence>
<dbReference type="InterPro" id="IPR015422">
    <property type="entry name" value="PyrdxlP-dep_Trfase_small"/>
</dbReference>
<dbReference type="PANTHER" id="PTHR11601:SF62">
    <property type="entry name" value="SELENOCYSTEINE LYASE"/>
    <property type="match status" value="1"/>
</dbReference>
<keyword evidence="4" id="KW-0963">Cytoplasm</keyword>
<evidence type="ECO:0000256" key="7">
    <source>
        <dbReference type="ARBA" id="ARBA00039054"/>
    </source>
</evidence>
<sequence>MYLNSNYSTINRVNEREYNRVIDKFRNDISSNSNFSLIGPEGYTIIFTSGISESNSMILTSTIRSFIKGTNKKPHIITTSIEHISTSMLIDDIQDEIEVSIIRPSSSMNINPDDVLREIKPNTCIISITAAQEDIGIINDIKTIGTIARSRKIPLHSDVSQMFGKFPINPDDNNITAFSCSFSDIGILVIKNSYIDGYKIKPIIYGIENYNLRGGTIPISLVSEARRSYKTISKDRDNKNKKMLILMNSLIQYLKKYYNTILLKDYNEHSNDIVLVISEDVEIIPNTLMVSLPIKLKQKLINNNIFVGNVDKRILLEFNIPNTLIPGIISISLSDNNNQDHINRFIKTIYA</sequence>
<dbReference type="Gene3D" id="3.40.640.10">
    <property type="entry name" value="Type I PLP-dependent aspartate aminotransferase-like (Major domain)"/>
    <property type="match status" value="1"/>
</dbReference>
<evidence type="ECO:0000256" key="4">
    <source>
        <dbReference type="ARBA" id="ARBA00022490"/>
    </source>
</evidence>
<accession>A0A6C0LNB2</accession>
<dbReference type="PANTHER" id="PTHR11601">
    <property type="entry name" value="CYSTEINE DESULFURYLASE FAMILY MEMBER"/>
    <property type="match status" value="1"/>
</dbReference>
<evidence type="ECO:0000256" key="6">
    <source>
        <dbReference type="ARBA" id="ARBA00037407"/>
    </source>
</evidence>
<evidence type="ECO:0000256" key="2">
    <source>
        <dbReference type="ARBA" id="ARBA00004514"/>
    </source>
</evidence>
<dbReference type="InterPro" id="IPR015424">
    <property type="entry name" value="PyrdxlP-dep_Trfase"/>
</dbReference>
<dbReference type="GO" id="GO:0009000">
    <property type="term" value="F:selenocysteine lyase activity"/>
    <property type="evidence" value="ECO:0007669"/>
    <property type="project" value="UniProtKB-EC"/>
</dbReference>
<feature type="domain" description="Aminotransferase class V" evidence="9">
    <location>
        <begin position="37"/>
        <end position="195"/>
    </location>
</feature>
<keyword evidence="5" id="KW-0808">Transferase</keyword>
<evidence type="ECO:0000256" key="8">
    <source>
        <dbReference type="ARBA" id="ARBA00040554"/>
    </source>
</evidence>
<comment type="function">
    <text evidence="6">Catalyzes the decomposition of L-selenocysteine to L-alanine and elemental selenium.</text>
</comment>
<evidence type="ECO:0000256" key="5">
    <source>
        <dbReference type="ARBA" id="ARBA00022679"/>
    </source>
</evidence>
<dbReference type="SUPFAM" id="SSF53383">
    <property type="entry name" value="PLP-dependent transferases"/>
    <property type="match status" value="1"/>
</dbReference>
<dbReference type="GO" id="GO:0016740">
    <property type="term" value="F:transferase activity"/>
    <property type="evidence" value="ECO:0007669"/>
    <property type="project" value="UniProtKB-KW"/>
</dbReference>
<name>A0A6C0LNB2_9ZZZZ</name>
<dbReference type="EC" id="4.4.1.16" evidence="7"/>
<evidence type="ECO:0000313" key="10">
    <source>
        <dbReference type="EMBL" id="QHU30762.1"/>
    </source>
</evidence>
<proteinExistence type="predicted"/>
<organism evidence="10">
    <name type="scientific">viral metagenome</name>
    <dbReference type="NCBI Taxonomy" id="1070528"/>
    <lineage>
        <taxon>unclassified sequences</taxon>
        <taxon>metagenomes</taxon>
        <taxon>organismal metagenomes</taxon>
    </lineage>
</organism>
<dbReference type="Pfam" id="PF00266">
    <property type="entry name" value="Aminotran_5"/>
    <property type="match status" value="1"/>
</dbReference>
<dbReference type="GO" id="GO:0005829">
    <property type="term" value="C:cytosol"/>
    <property type="evidence" value="ECO:0007669"/>
    <property type="project" value="UniProtKB-SubCell"/>
</dbReference>
<comment type="subunit">
    <text evidence="3">Homodimer.</text>
</comment>
<protein>
    <recommendedName>
        <fullName evidence="8">Selenocysteine lyase</fullName>
        <ecNumber evidence="7">4.4.1.16</ecNumber>
    </recommendedName>
</protein>
<comment type="cofactor">
    <cofactor evidence="1">
        <name>pyridoxal 5'-phosphate</name>
        <dbReference type="ChEBI" id="CHEBI:597326"/>
    </cofactor>
</comment>
<dbReference type="Gene3D" id="3.90.1150.10">
    <property type="entry name" value="Aspartate Aminotransferase, domain 1"/>
    <property type="match status" value="1"/>
</dbReference>
<evidence type="ECO:0000256" key="3">
    <source>
        <dbReference type="ARBA" id="ARBA00011738"/>
    </source>
</evidence>
<comment type="subcellular location">
    <subcellularLocation>
        <location evidence="2">Cytoplasm</location>
        <location evidence="2">Cytosol</location>
    </subcellularLocation>
</comment>
<dbReference type="AlphaFoldDB" id="A0A6C0LNB2"/>
<dbReference type="EMBL" id="MN740518">
    <property type="protein sequence ID" value="QHU30762.1"/>
    <property type="molecule type" value="Genomic_DNA"/>
</dbReference>